<name>A0A914M750_MELIC</name>
<dbReference type="Proteomes" id="UP000887563">
    <property type="component" value="Unplaced"/>
</dbReference>
<dbReference type="WBParaSite" id="Minc3s01282g22440">
    <property type="protein sequence ID" value="Minc3s01282g22440"/>
    <property type="gene ID" value="Minc3s01282g22440"/>
</dbReference>
<organism evidence="1 2">
    <name type="scientific">Meloidogyne incognita</name>
    <name type="common">Southern root-knot nematode worm</name>
    <name type="synonym">Oxyuris incognita</name>
    <dbReference type="NCBI Taxonomy" id="6306"/>
    <lineage>
        <taxon>Eukaryota</taxon>
        <taxon>Metazoa</taxon>
        <taxon>Ecdysozoa</taxon>
        <taxon>Nematoda</taxon>
        <taxon>Chromadorea</taxon>
        <taxon>Rhabditida</taxon>
        <taxon>Tylenchina</taxon>
        <taxon>Tylenchomorpha</taxon>
        <taxon>Tylenchoidea</taxon>
        <taxon>Meloidogynidae</taxon>
        <taxon>Meloidogyninae</taxon>
        <taxon>Meloidogyne</taxon>
        <taxon>Meloidogyne incognita group</taxon>
    </lineage>
</organism>
<accession>A0A914M750</accession>
<evidence type="ECO:0000313" key="1">
    <source>
        <dbReference type="Proteomes" id="UP000887563"/>
    </source>
</evidence>
<protein>
    <submittedName>
        <fullName evidence="2">Candidate secreted effector</fullName>
    </submittedName>
</protein>
<sequence>MFLAMFLHVFRKGNRMFLSIFRNVLLNVLFNVFEFSGKGIKCFWVMFLSIFRNVCWSMFSGRRNIFLMFSGKFKVFKKHIKTNSQNVYGTVTHFWVNIFFLTSKAKNYRNI</sequence>
<keyword evidence="1" id="KW-1185">Reference proteome</keyword>
<evidence type="ECO:0000313" key="2">
    <source>
        <dbReference type="WBParaSite" id="Minc3s01282g22440"/>
    </source>
</evidence>
<reference evidence="2" key="1">
    <citation type="submission" date="2022-11" db="UniProtKB">
        <authorList>
            <consortium name="WormBaseParasite"/>
        </authorList>
    </citation>
    <scope>IDENTIFICATION</scope>
</reference>
<proteinExistence type="predicted"/>
<dbReference type="AlphaFoldDB" id="A0A914M750"/>